<feature type="transmembrane region" description="Helical" evidence="2">
    <location>
        <begin position="6"/>
        <end position="24"/>
    </location>
</feature>
<dbReference type="EMBL" id="JAHBAY010000005">
    <property type="protein sequence ID" value="MBT0769831.1"/>
    <property type="molecule type" value="Genomic_DNA"/>
</dbReference>
<evidence type="ECO:0000256" key="1">
    <source>
        <dbReference type="SAM" id="MobiDB-lite"/>
    </source>
</evidence>
<dbReference type="RefSeq" id="WP_214156134.1">
    <property type="nucleotide sequence ID" value="NZ_JAHBAY010000005.1"/>
</dbReference>
<organism evidence="3 4">
    <name type="scientific">Kineosporia corallincola</name>
    <dbReference type="NCBI Taxonomy" id="2835133"/>
    <lineage>
        <taxon>Bacteria</taxon>
        <taxon>Bacillati</taxon>
        <taxon>Actinomycetota</taxon>
        <taxon>Actinomycetes</taxon>
        <taxon>Kineosporiales</taxon>
        <taxon>Kineosporiaceae</taxon>
        <taxon>Kineosporia</taxon>
    </lineage>
</organism>
<dbReference type="Proteomes" id="UP001197247">
    <property type="component" value="Unassembled WGS sequence"/>
</dbReference>
<protein>
    <submittedName>
        <fullName evidence="3">Uncharacterized protein</fullName>
    </submittedName>
</protein>
<keyword evidence="2" id="KW-0472">Membrane</keyword>
<feature type="region of interest" description="Disordered" evidence="1">
    <location>
        <begin position="28"/>
        <end position="49"/>
    </location>
</feature>
<feature type="region of interest" description="Disordered" evidence="1">
    <location>
        <begin position="328"/>
        <end position="352"/>
    </location>
</feature>
<dbReference type="Gene3D" id="3.90.176.10">
    <property type="entry name" value="Toxin ADP-ribosyltransferase, Chain A, domain 1"/>
    <property type="match status" value="1"/>
</dbReference>
<comment type="caution">
    <text evidence="3">The sequence shown here is derived from an EMBL/GenBank/DDBJ whole genome shotgun (WGS) entry which is preliminary data.</text>
</comment>
<evidence type="ECO:0000313" key="3">
    <source>
        <dbReference type="EMBL" id="MBT0769831.1"/>
    </source>
</evidence>
<sequence length="363" mass="38623">MNGPQAATIAAVIVIALGLILIGLGTRQKPPPASAQEQGDSLEFDEEQEPAYHHQAAAPLFEPTTEDLTQLAGLVGLSGPAESADDFEDPDPPLVVIETRPFVPLVTMGHESTATERDACRERMGTGLDPDLAEVTRLIESRPPELRGMLMNAPAPVVHQELAVLRAYLRGALAGLDSRLRNGPAEPGDRALAACLMSGLSRLPVHHGAVFHRAPRDDLSLDAFFPDSVLIEPTFVRADRTSFPAGGFGEGPAISYVIWSETGRLCPLFAGHADTVLFAATSRFRVLALDQQQDDATVYLAEDVDLPGERGGRRPQVLQHLREQALSAGIGPIDGPAPSPTPHPGLDDNGRPFAFSTGTTVAL</sequence>
<keyword evidence="2" id="KW-0812">Transmembrane</keyword>
<name>A0ABS5TFG5_9ACTN</name>
<accession>A0ABS5TFG5</accession>
<keyword evidence="2" id="KW-1133">Transmembrane helix</keyword>
<feature type="compositionally biased region" description="Acidic residues" evidence="1">
    <location>
        <begin position="40"/>
        <end position="49"/>
    </location>
</feature>
<proteinExistence type="predicted"/>
<evidence type="ECO:0000313" key="4">
    <source>
        <dbReference type="Proteomes" id="UP001197247"/>
    </source>
</evidence>
<gene>
    <name evidence="3" type="ORF">KIH74_12915</name>
</gene>
<keyword evidence="4" id="KW-1185">Reference proteome</keyword>
<reference evidence="3 4" key="1">
    <citation type="submission" date="2021-05" db="EMBL/GenBank/DDBJ databases">
        <title>Kineosporia and Streptomyces sp. nov. two new marine actinobacteria isolated from Coral.</title>
        <authorList>
            <person name="Buangrab K."/>
            <person name="Sutthacheep M."/>
            <person name="Yeemin T."/>
            <person name="Harunari E."/>
            <person name="Igarashi Y."/>
            <person name="Kanchanasin P."/>
            <person name="Tanasupawat S."/>
            <person name="Phongsopitanun W."/>
        </authorList>
    </citation>
    <scope>NUCLEOTIDE SEQUENCE [LARGE SCALE GENOMIC DNA]</scope>
    <source>
        <strain evidence="3 4">J2-2</strain>
    </source>
</reference>
<evidence type="ECO:0000256" key="2">
    <source>
        <dbReference type="SAM" id="Phobius"/>
    </source>
</evidence>